<dbReference type="Proteomes" id="UP000055019">
    <property type="component" value="Unassembled WGS sequence"/>
</dbReference>
<dbReference type="EMBL" id="FCOM02000046">
    <property type="protein sequence ID" value="SAL83422.1"/>
    <property type="molecule type" value="Genomic_DNA"/>
</dbReference>
<proteinExistence type="predicted"/>
<dbReference type="InterPro" id="IPR051265">
    <property type="entry name" value="HIBADH-related_NP60_sf"/>
</dbReference>
<dbReference type="GO" id="GO:0050661">
    <property type="term" value="F:NADP binding"/>
    <property type="evidence" value="ECO:0007669"/>
    <property type="project" value="InterPro"/>
</dbReference>
<dbReference type="SUPFAM" id="SSF48179">
    <property type="entry name" value="6-phosphogluconate dehydrogenase C-terminal domain-like"/>
    <property type="match status" value="1"/>
</dbReference>
<comment type="caution">
    <text evidence="3">The sequence shown here is derived from an EMBL/GenBank/DDBJ whole genome shotgun (WGS) entry which is preliminary data.</text>
</comment>
<dbReference type="Pfam" id="PF03446">
    <property type="entry name" value="NAD_binding_2"/>
    <property type="match status" value="1"/>
</dbReference>
<dbReference type="SUPFAM" id="SSF51735">
    <property type="entry name" value="NAD(P)-binding Rossmann-fold domains"/>
    <property type="match status" value="1"/>
</dbReference>
<feature type="domain" description="6-phosphogluconate dehydrogenase NADP-binding" evidence="1">
    <location>
        <begin position="25"/>
        <end position="145"/>
    </location>
</feature>
<feature type="domain" description="Phosphogluconate dehydrogenase NAD-binding putative C-terminal" evidence="2">
    <location>
        <begin position="207"/>
        <end position="274"/>
    </location>
</feature>
<sequence length="293" mass="30418">MLASVFCVSISTTRSVQVTRSNQPTVALLGAGSMGSAIGRALTQAGARVLTSLEGRSSASATRAREAGMEDASLEALAACEFVLSIVPPAVAVETAERMAPVLGRASVRPVYIDCNAINPDTVGKIERTLASTGTPFVDGAIIGAPSSPKFYMSGPHAHRAQALADAGLVVRMLDGPIGAASALKMSYAGITKGLTALGSAMSLAAMRNGAGDALFAELAESQPALAAWLAGNVPKMPPKAYRWVAEMEEIAQFIGDEFAEHRIYEGAAGLYARLASDRDATDALERFFGRRA</sequence>
<dbReference type="Pfam" id="PF09130">
    <property type="entry name" value="DUF1932"/>
    <property type="match status" value="1"/>
</dbReference>
<gene>
    <name evidence="3" type="ORF">AWB74_06601</name>
</gene>
<dbReference type="PANTHER" id="PTHR43580:SF2">
    <property type="entry name" value="CYTOKINE-LIKE NUCLEAR FACTOR N-PAC"/>
    <property type="match status" value="1"/>
</dbReference>
<dbReference type="InterPro" id="IPR013328">
    <property type="entry name" value="6PGD_dom2"/>
</dbReference>
<evidence type="ECO:0000259" key="2">
    <source>
        <dbReference type="Pfam" id="PF09130"/>
    </source>
</evidence>
<reference evidence="3" key="1">
    <citation type="submission" date="2016-01" db="EMBL/GenBank/DDBJ databases">
        <authorList>
            <person name="Peeters C."/>
        </authorList>
    </citation>
    <scope>NUCLEOTIDE SEQUENCE [LARGE SCALE GENOMIC DNA]</scope>
    <source>
        <strain evidence="3">LMG 29317</strain>
    </source>
</reference>
<name>A0A158KQL5_9BURK</name>
<keyword evidence="4" id="KW-1185">Reference proteome</keyword>
<dbReference type="AlphaFoldDB" id="A0A158KQL5"/>
<evidence type="ECO:0000259" key="1">
    <source>
        <dbReference type="Pfam" id="PF03446"/>
    </source>
</evidence>
<evidence type="ECO:0000313" key="4">
    <source>
        <dbReference type="Proteomes" id="UP000055019"/>
    </source>
</evidence>
<dbReference type="PANTHER" id="PTHR43580">
    <property type="entry name" value="OXIDOREDUCTASE GLYR1-RELATED"/>
    <property type="match status" value="1"/>
</dbReference>
<accession>A0A158KQL5</accession>
<dbReference type="InterPro" id="IPR015814">
    <property type="entry name" value="Pgluconate_DH_NAD-bd_C"/>
</dbReference>
<evidence type="ECO:0000313" key="3">
    <source>
        <dbReference type="EMBL" id="SAL83422.1"/>
    </source>
</evidence>
<protein>
    <submittedName>
        <fullName evidence="3">NAD binding domain of 6-phosphogluconate dehydrogenase</fullName>
    </submittedName>
</protein>
<dbReference type="InterPro" id="IPR008927">
    <property type="entry name" value="6-PGluconate_DH-like_C_sf"/>
</dbReference>
<dbReference type="InterPro" id="IPR006115">
    <property type="entry name" value="6PGDH_NADP-bd"/>
</dbReference>
<dbReference type="Gene3D" id="3.40.50.720">
    <property type="entry name" value="NAD(P)-binding Rossmann-like Domain"/>
    <property type="match status" value="1"/>
</dbReference>
<dbReference type="InterPro" id="IPR036291">
    <property type="entry name" value="NAD(P)-bd_dom_sf"/>
</dbReference>
<organism evidence="3 4">
    <name type="scientific">Caballeronia arvi</name>
    <dbReference type="NCBI Taxonomy" id="1777135"/>
    <lineage>
        <taxon>Bacteria</taxon>
        <taxon>Pseudomonadati</taxon>
        <taxon>Pseudomonadota</taxon>
        <taxon>Betaproteobacteria</taxon>
        <taxon>Burkholderiales</taxon>
        <taxon>Burkholderiaceae</taxon>
        <taxon>Caballeronia</taxon>
    </lineage>
</organism>
<dbReference type="Gene3D" id="1.10.1040.10">
    <property type="entry name" value="N-(1-d-carboxylethyl)-l-norvaline Dehydrogenase, domain 2"/>
    <property type="match status" value="1"/>
</dbReference>